<evidence type="ECO:0000313" key="5">
    <source>
        <dbReference type="Proteomes" id="UP001589862"/>
    </source>
</evidence>
<name>A0ABV6PB91_9MICC</name>
<evidence type="ECO:0000259" key="3">
    <source>
        <dbReference type="PROSITE" id="PS50305"/>
    </source>
</evidence>
<proteinExistence type="predicted"/>
<dbReference type="Gene3D" id="3.40.50.1220">
    <property type="entry name" value="TPP-binding domain"/>
    <property type="match status" value="1"/>
</dbReference>
<reference evidence="4 5" key="1">
    <citation type="submission" date="2024-09" db="EMBL/GenBank/DDBJ databases">
        <authorList>
            <person name="Sun Q."/>
            <person name="Mori K."/>
        </authorList>
    </citation>
    <scope>NUCLEOTIDE SEQUENCE [LARGE SCALE GENOMIC DNA]</scope>
    <source>
        <strain evidence="4 5">NCAIM B.02604</strain>
    </source>
</reference>
<evidence type="ECO:0000256" key="1">
    <source>
        <dbReference type="ARBA" id="ARBA00023027"/>
    </source>
</evidence>
<evidence type="ECO:0000313" key="4">
    <source>
        <dbReference type="EMBL" id="MFC0582108.1"/>
    </source>
</evidence>
<comment type="caution">
    <text evidence="2">Lacks conserved residue(s) required for the propagation of feature annotation.</text>
</comment>
<accession>A0ABV6PB91</accession>
<dbReference type="SUPFAM" id="SSF52467">
    <property type="entry name" value="DHS-like NAD/FAD-binding domain"/>
    <property type="match status" value="1"/>
</dbReference>
<comment type="caution">
    <text evidence="4">The sequence shown here is derived from an EMBL/GenBank/DDBJ whole genome shotgun (WGS) entry which is preliminary data.</text>
</comment>
<dbReference type="Proteomes" id="UP001589862">
    <property type="component" value="Unassembled WGS sequence"/>
</dbReference>
<sequence>MPQDQWQATEEALTEADLVVVVGTSGVVQPAASLPFVASSLGTPVVEINPVASELTPFMDVSISAGAAEALPDLVALASSR</sequence>
<protein>
    <recommendedName>
        <fullName evidence="3">Deacetylase sirtuin-type domain-containing protein</fullName>
    </recommendedName>
</protein>
<dbReference type="InterPro" id="IPR026590">
    <property type="entry name" value="Ssirtuin_cat_dom"/>
</dbReference>
<organism evidence="4 5">
    <name type="scientific">Micrococcoides hystricis</name>
    <dbReference type="NCBI Taxonomy" id="1572761"/>
    <lineage>
        <taxon>Bacteria</taxon>
        <taxon>Bacillati</taxon>
        <taxon>Actinomycetota</taxon>
        <taxon>Actinomycetes</taxon>
        <taxon>Micrococcales</taxon>
        <taxon>Micrococcaceae</taxon>
        <taxon>Micrococcoides</taxon>
    </lineage>
</organism>
<dbReference type="InterPro" id="IPR029035">
    <property type="entry name" value="DHS-like_NAD/FAD-binding_dom"/>
</dbReference>
<dbReference type="PROSITE" id="PS50305">
    <property type="entry name" value="SIRTUIN"/>
    <property type="match status" value="1"/>
</dbReference>
<dbReference type="RefSeq" id="WP_377459019.1">
    <property type="nucleotide sequence ID" value="NZ_JBHLUB010000028.1"/>
</dbReference>
<keyword evidence="1" id="KW-0520">NAD</keyword>
<evidence type="ECO:0000256" key="2">
    <source>
        <dbReference type="PROSITE-ProRule" id="PRU00236"/>
    </source>
</evidence>
<feature type="domain" description="Deacetylase sirtuin-type" evidence="3">
    <location>
        <begin position="1"/>
        <end position="81"/>
    </location>
</feature>
<dbReference type="EMBL" id="JBHLUB010000028">
    <property type="protein sequence ID" value="MFC0582108.1"/>
    <property type="molecule type" value="Genomic_DNA"/>
</dbReference>
<keyword evidence="5" id="KW-1185">Reference proteome</keyword>
<gene>
    <name evidence="4" type="ORF">ACFFFR_06885</name>
</gene>